<comment type="subcellular location">
    <subcellularLocation>
        <location evidence="1">Cell membrane</location>
        <topology evidence="1">Multi-pass membrane protein</topology>
    </subcellularLocation>
</comment>
<dbReference type="Proteomes" id="UP001500339">
    <property type="component" value="Unassembled WGS sequence"/>
</dbReference>
<evidence type="ECO:0000259" key="16">
    <source>
        <dbReference type="SMART" id="SM00014"/>
    </source>
</evidence>
<evidence type="ECO:0000256" key="15">
    <source>
        <dbReference type="SAM" id="Phobius"/>
    </source>
</evidence>
<dbReference type="PANTHER" id="PTHR34299:SF1">
    <property type="entry name" value="DIACYLGLYCEROL KINASE"/>
    <property type="match status" value="1"/>
</dbReference>
<keyword evidence="9" id="KW-0067">ATP-binding</keyword>
<accession>A0ABN1IQE8</accession>
<dbReference type="PANTHER" id="PTHR34299">
    <property type="entry name" value="DIACYLGLYCEROL KINASE"/>
    <property type="match status" value="1"/>
</dbReference>
<feature type="transmembrane region" description="Helical" evidence="15">
    <location>
        <begin position="29"/>
        <end position="46"/>
    </location>
</feature>
<dbReference type="GO" id="GO:0016301">
    <property type="term" value="F:kinase activity"/>
    <property type="evidence" value="ECO:0007669"/>
    <property type="project" value="UniProtKB-KW"/>
</dbReference>
<keyword evidence="12 15" id="KW-0472">Membrane</keyword>
<feature type="transmembrane region" description="Helical" evidence="15">
    <location>
        <begin position="212"/>
        <end position="233"/>
    </location>
</feature>
<dbReference type="Gene3D" id="1.10.287.3610">
    <property type="match status" value="1"/>
</dbReference>
<proteinExistence type="inferred from homology"/>
<dbReference type="InterPro" id="IPR036945">
    <property type="entry name" value="DAGK_sf"/>
</dbReference>
<feature type="transmembrane region" description="Helical" evidence="15">
    <location>
        <begin position="175"/>
        <end position="200"/>
    </location>
</feature>
<dbReference type="SMART" id="SM00014">
    <property type="entry name" value="acidPPc"/>
    <property type="match status" value="1"/>
</dbReference>
<evidence type="ECO:0000256" key="6">
    <source>
        <dbReference type="ARBA" id="ARBA00022692"/>
    </source>
</evidence>
<keyword evidence="14" id="KW-1208">Phospholipid metabolism</keyword>
<evidence type="ECO:0000256" key="8">
    <source>
        <dbReference type="ARBA" id="ARBA00022777"/>
    </source>
</evidence>
<feature type="transmembrane region" description="Helical" evidence="15">
    <location>
        <begin position="135"/>
        <end position="155"/>
    </location>
</feature>
<dbReference type="CDD" id="cd14266">
    <property type="entry name" value="UDPK_IM_PAP2_like"/>
    <property type="match status" value="1"/>
</dbReference>
<protein>
    <submittedName>
        <fullName evidence="17">Diacylglycerol kinase</fullName>
    </submittedName>
</protein>
<evidence type="ECO:0000256" key="1">
    <source>
        <dbReference type="ARBA" id="ARBA00004651"/>
    </source>
</evidence>
<gene>
    <name evidence="17" type="ORF">GCM10008905_06190</name>
</gene>
<evidence type="ECO:0000256" key="14">
    <source>
        <dbReference type="ARBA" id="ARBA00023264"/>
    </source>
</evidence>
<keyword evidence="7" id="KW-0547">Nucleotide-binding</keyword>
<evidence type="ECO:0000256" key="11">
    <source>
        <dbReference type="ARBA" id="ARBA00023098"/>
    </source>
</evidence>
<keyword evidence="10 15" id="KW-1133">Transmembrane helix</keyword>
<dbReference type="InterPro" id="IPR000326">
    <property type="entry name" value="PAP2/HPO"/>
</dbReference>
<keyword evidence="13" id="KW-0594">Phospholipid biosynthesis</keyword>
<comment type="caution">
    <text evidence="17">The sequence shown here is derived from an EMBL/GenBank/DDBJ whole genome shotgun (WGS) entry which is preliminary data.</text>
</comment>
<comment type="similarity">
    <text evidence="2">Belongs to the bacterial diacylglycerol kinase family.</text>
</comment>
<organism evidence="17 18">
    <name type="scientific">Clostridium malenominatum</name>
    <dbReference type="NCBI Taxonomy" id="1539"/>
    <lineage>
        <taxon>Bacteria</taxon>
        <taxon>Bacillati</taxon>
        <taxon>Bacillota</taxon>
        <taxon>Clostridia</taxon>
        <taxon>Eubacteriales</taxon>
        <taxon>Clostridiaceae</taxon>
        <taxon>Clostridium</taxon>
    </lineage>
</organism>
<feature type="transmembrane region" description="Helical" evidence="15">
    <location>
        <begin position="93"/>
        <end position="114"/>
    </location>
</feature>
<evidence type="ECO:0000256" key="3">
    <source>
        <dbReference type="ARBA" id="ARBA00022475"/>
    </source>
</evidence>
<keyword evidence="18" id="KW-1185">Reference proteome</keyword>
<sequence length="236" mass="26171">MNIKVRKLIDSFNYAIEGLLYAVRTQRNMRIHLILTLLVLTACFFYDISKIELLILFITITIVIVTELINTAIEFAIDTTTNYYHPLAKIAKNVAAGAVLVTALNAMVVGYIIFWNKLEYVNFIVINKIKNSNPYMIFIILFIVSIITLVIKAIYGEGTPLKGGMPSGHSTIAFAIATTIALLTEETIAIILSYLLALIVAQSRVDSKIHSILEVIAGALFGTLITILLFKFLGKI</sequence>
<evidence type="ECO:0000256" key="9">
    <source>
        <dbReference type="ARBA" id="ARBA00022840"/>
    </source>
</evidence>
<evidence type="ECO:0000256" key="4">
    <source>
        <dbReference type="ARBA" id="ARBA00022516"/>
    </source>
</evidence>
<evidence type="ECO:0000256" key="2">
    <source>
        <dbReference type="ARBA" id="ARBA00005967"/>
    </source>
</evidence>
<feature type="domain" description="Phosphatidic acid phosphatase type 2/haloperoxidase" evidence="16">
    <location>
        <begin position="135"/>
        <end position="230"/>
    </location>
</feature>
<evidence type="ECO:0000313" key="17">
    <source>
        <dbReference type="EMBL" id="GAA0718910.1"/>
    </source>
</evidence>
<dbReference type="Gene3D" id="1.20.144.10">
    <property type="entry name" value="Phosphatidic acid phosphatase type 2/haloperoxidase"/>
    <property type="match status" value="1"/>
</dbReference>
<dbReference type="SUPFAM" id="SSF48317">
    <property type="entry name" value="Acid phosphatase/Vanadium-dependent haloperoxidase"/>
    <property type="match status" value="1"/>
</dbReference>
<evidence type="ECO:0000256" key="13">
    <source>
        <dbReference type="ARBA" id="ARBA00023209"/>
    </source>
</evidence>
<dbReference type="InterPro" id="IPR036938">
    <property type="entry name" value="PAP2/HPO_sf"/>
</dbReference>
<reference evidence="17 18" key="1">
    <citation type="journal article" date="2019" name="Int. J. Syst. Evol. Microbiol.">
        <title>The Global Catalogue of Microorganisms (GCM) 10K type strain sequencing project: providing services to taxonomists for standard genome sequencing and annotation.</title>
        <authorList>
            <consortium name="The Broad Institute Genomics Platform"/>
            <consortium name="The Broad Institute Genome Sequencing Center for Infectious Disease"/>
            <person name="Wu L."/>
            <person name="Ma J."/>
        </authorList>
    </citation>
    <scope>NUCLEOTIDE SEQUENCE [LARGE SCALE GENOMIC DNA]</scope>
    <source>
        <strain evidence="17 18">JCM 1405</strain>
    </source>
</reference>
<dbReference type="Pfam" id="PF01569">
    <property type="entry name" value="PAP2"/>
    <property type="match status" value="1"/>
</dbReference>
<name>A0ABN1IQE8_9CLOT</name>
<dbReference type="InterPro" id="IPR000829">
    <property type="entry name" value="DAGK"/>
</dbReference>
<keyword evidence="5" id="KW-0808">Transferase</keyword>
<keyword evidence="8 17" id="KW-0418">Kinase</keyword>
<feature type="transmembrane region" description="Helical" evidence="15">
    <location>
        <begin position="53"/>
        <end position="73"/>
    </location>
</feature>
<evidence type="ECO:0000256" key="7">
    <source>
        <dbReference type="ARBA" id="ARBA00022741"/>
    </source>
</evidence>
<dbReference type="Pfam" id="PF01219">
    <property type="entry name" value="DAGK_prokar"/>
    <property type="match status" value="1"/>
</dbReference>
<dbReference type="EMBL" id="BAAACF010000001">
    <property type="protein sequence ID" value="GAA0718910.1"/>
    <property type="molecule type" value="Genomic_DNA"/>
</dbReference>
<evidence type="ECO:0000256" key="5">
    <source>
        <dbReference type="ARBA" id="ARBA00022679"/>
    </source>
</evidence>
<keyword evidence="6 15" id="KW-0812">Transmembrane</keyword>
<evidence type="ECO:0000256" key="12">
    <source>
        <dbReference type="ARBA" id="ARBA00023136"/>
    </source>
</evidence>
<dbReference type="CDD" id="cd03383">
    <property type="entry name" value="PAP2_diacylglycerolkinase"/>
    <property type="match status" value="1"/>
</dbReference>
<keyword evidence="11" id="KW-0443">Lipid metabolism</keyword>
<keyword evidence="4" id="KW-0444">Lipid biosynthesis</keyword>
<keyword evidence="3" id="KW-1003">Cell membrane</keyword>
<evidence type="ECO:0000313" key="18">
    <source>
        <dbReference type="Proteomes" id="UP001500339"/>
    </source>
</evidence>
<evidence type="ECO:0000256" key="10">
    <source>
        <dbReference type="ARBA" id="ARBA00022989"/>
    </source>
</evidence>